<protein>
    <recommendedName>
        <fullName evidence="7">Alpha-1,4 glucan phosphorylase</fullName>
        <ecNumber evidence="7">2.4.1.1</ecNumber>
    </recommendedName>
</protein>
<dbReference type="GO" id="GO:0005980">
    <property type="term" value="P:glycogen catabolic process"/>
    <property type="evidence" value="ECO:0007669"/>
    <property type="project" value="TreeGrafter"/>
</dbReference>
<dbReference type="InterPro" id="IPR000811">
    <property type="entry name" value="Glyco_trans_35"/>
</dbReference>
<dbReference type="EMBL" id="WNVG01000901">
    <property type="protein sequence ID" value="MDZ5034774.1"/>
    <property type="molecule type" value="Genomic_DNA"/>
</dbReference>
<feature type="non-terminal residue" evidence="8">
    <location>
        <position position="163"/>
    </location>
</feature>
<keyword evidence="3 7" id="KW-0328">Glycosyltransferase</keyword>
<evidence type="ECO:0000313" key="8">
    <source>
        <dbReference type="EMBL" id="MDZ5034774.1"/>
    </source>
</evidence>
<dbReference type="FunFam" id="3.40.50.2000:FF:000153">
    <property type="entry name" value="Alpha-1,4 glucan phosphorylase"/>
    <property type="match status" value="1"/>
</dbReference>
<dbReference type="GO" id="GO:0030170">
    <property type="term" value="F:pyridoxal phosphate binding"/>
    <property type="evidence" value="ECO:0007669"/>
    <property type="project" value="TreeGrafter"/>
</dbReference>
<gene>
    <name evidence="8" type="ORF">GNF81_18965</name>
</gene>
<reference evidence="8" key="1">
    <citation type="submission" date="2019-11" db="EMBL/GenBank/DDBJ databases">
        <title>Characterization of Clostridium perfringens isolates from swine manure treated agricultural soils.</title>
        <authorList>
            <person name="Wushke S.T."/>
        </authorList>
    </citation>
    <scope>NUCLEOTIDE SEQUENCE</scope>
    <source>
        <strain evidence="8">X15</strain>
    </source>
</reference>
<name>A0AAW9J9Y5_CLOPF</name>
<sequence>TNNRYKSTGEKQVYYFSMEFLLGRLLGDSLMNLGIREICREALKDLNINLDELENLEQDQGLGNGGLGRLAACFLDSMASLNIPGHGCGIRYKYGFFEQKIIDGKQVEVPDNWLRSGNVWEIQKRDKAEVVKFGGDVKVETVNGKLMFTHVNYEPGLAIPYDT</sequence>
<organism evidence="8 9">
    <name type="scientific">Clostridium perfringens</name>
    <dbReference type="NCBI Taxonomy" id="1502"/>
    <lineage>
        <taxon>Bacteria</taxon>
        <taxon>Bacillati</taxon>
        <taxon>Bacillota</taxon>
        <taxon>Clostridia</taxon>
        <taxon>Eubacteriales</taxon>
        <taxon>Clostridiaceae</taxon>
        <taxon>Clostridium</taxon>
    </lineage>
</organism>
<proteinExistence type="inferred from homology"/>
<evidence type="ECO:0000313" key="9">
    <source>
        <dbReference type="Proteomes" id="UP001289066"/>
    </source>
</evidence>
<keyword evidence="5 7" id="KW-0663">Pyridoxal phosphate</keyword>
<evidence type="ECO:0000256" key="2">
    <source>
        <dbReference type="ARBA" id="ARBA00006047"/>
    </source>
</evidence>
<dbReference type="AlphaFoldDB" id="A0AAW9J9Y5"/>
<keyword evidence="4 7" id="KW-0808">Transferase</keyword>
<accession>A0AAW9J9Y5</accession>
<dbReference type="Pfam" id="PF00343">
    <property type="entry name" value="Phosphorylase"/>
    <property type="match status" value="1"/>
</dbReference>
<dbReference type="PANTHER" id="PTHR11468:SF3">
    <property type="entry name" value="GLYCOGEN PHOSPHORYLASE, LIVER FORM"/>
    <property type="match status" value="1"/>
</dbReference>
<evidence type="ECO:0000256" key="1">
    <source>
        <dbReference type="ARBA" id="ARBA00001933"/>
    </source>
</evidence>
<dbReference type="GO" id="GO:0008184">
    <property type="term" value="F:glycogen phosphorylase activity"/>
    <property type="evidence" value="ECO:0007669"/>
    <property type="project" value="InterPro"/>
</dbReference>
<feature type="non-terminal residue" evidence="8">
    <location>
        <position position="1"/>
    </location>
</feature>
<keyword evidence="6 7" id="KW-0119">Carbohydrate metabolism</keyword>
<comment type="catalytic activity">
    <reaction evidence="7">
        <text>[(1-&gt;4)-alpha-D-glucosyl](n) + phosphate = [(1-&gt;4)-alpha-D-glucosyl](n-1) + alpha-D-glucose 1-phosphate</text>
        <dbReference type="Rhea" id="RHEA:41732"/>
        <dbReference type="Rhea" id="RHEA-COMP:9584"/>
        <dbReference type="Rhea" id="RHEA-COMP:9586"/>
        <dbReference type="ChEBI" id="CHEBI:15444"/>
        <dbReference type="ChEBI" id="CHEBI:43474"/>
        <dbReference type="ChEBI" id="CHEBI:58601"/>
        <dbReference type="EC" id="2.4.1.1"/>
    </reaction>
</comment>
<comment type="caution">
    <text evidence="8">The sequence shown here is derived from an EMBL/GenBank/DDBJ whole genome shotgun (WGS) entry which is preliminary data.</text>
</comment>
<dbReference type="Gene3D" id="3.40.50.2000">
    <property type="entry name" value="Glycogen Phosphorylase B"/>
    <property type="match status" value="1"/>
</dbReference>
<evidence type="ECO:0000256" key="3">
    <source>
        <dbReference type="ARBA" id="ARBA00022676"/>
    </source>
</evidence>
<dbReference type="Proteomes" id="UP001289066">
    <property type="component" value="Unassembled WGS sequence"/>
</dbReference>
<dbReference type="EC" id="2.4.1.1" evidence="7"/>
<comment type="cofactor">
    <cofactor evidence="1 7">
        <name>pyridoxal 5'-phosphate</name>
        <dbReference type="ChEBI" id="CHEBI:597326"/>
    </cofactor>
</comment>
<evidence type="ECO:0000256" key="5">
    <source>
        <dbReference type="ARBA" id="ARBA00022898"/>
    </source>
</evidence>
<evidence type="ECO:0000256" key="4">
    <source>
        <dbReference type="ARBA" id="ARBA00022679"/>
    </source>
</evidence>
<dbReference type="GO" id="GO:0005737">
    <property type="term" value="C:cytoplasm"/>
    <property type="evidence" value="ECO:0007669"/>
    <property type="project" value="TreeGrafter"/>
</dbReference>
<dbReference type="SUPFAM" id="SSF53756">
    <property type="entry name" value="UDP-Glycosyltransferase/glycogen phosphorylase"/>
    <property type="match status" value="1"/>
</dbReference>
<dbReference type="PANTHER" id="PTHR11468">
    <property type="entry name" value="GLYCOGEN PHOSPHORYLASE"/>
    <property type="match status" value="1"/>
</dbReference>
<dbReference type="RefSeq" id="WP_322413173.1">
    <property type="nucleotide sequence ID" value="NZ_WNVG01000901.1"/>
</dbReference>
<comment type="function">
    <text evidence="7">Allosteric enzyme that catalyzes the rate-limiting step in glycogen catabolism, the phosphorolytic cleavage of glycogen to produce glucose-1-phosphate, and plays a central role in maintaining cellular and organismal glucose homeostasis.</text>
</comment>
<comment type="similarity">
    <text evidence="2 7">Belongs to the glycogen phosphorylase family.</text>
</comment>
<evidence type="ECO:0000256" key="6">
    <source>
        <dbReference type="ARBA" id="ARBA00023277"/>
    </source>
</evidence>
<evidence type="ECO:0000256" key="7">
    <source>
        <dbReference type="RuleBase" id="RU000587"/>
    </source>
</evidence>